<reference evidence="2" key="3">
    <citation type="submission" date="2021-05" db="UniProtKB">
        <authorList>
            <consortium name="EnsemblPlants"/>
        </authorList>
    </citation>
    <scope>IDENTIFICATION</scope>
    <source>
        <strain evidence="2">cv. B73</strain>
    </source>
</reference>
<evidence type="ECO:0000313" key="3">
    <source>
        <dbReference type="Proteomes" id="UP000007305"/>
    </source>
</evidence>
<protein>
    <recommendedName>
        <fullName evidence="4">BED-type domain-containing protein</fullName>
    </recommendedName>
</protein>
<dbReference type="Gramene" id="Zm00001eb420930_T001">
    <property type="protein sequence ID" value="Zm00001eb420930_P001"/>
    <property type="gene ID" value="Zm00001eb420930"/>
</dbReference>
<accession>A0A804UMC6</accession>
<dbReference type="InParanoid" id="A0A804UMC6"/>
<sequence length="142" mass="14554">MERVSSALEMDEAASTDQSSRLTKRRAKVWDYVDTEVVDGKEKAVCKYCSPTARAAEVWTYIRSVERAGLEGSDESEVSSDENSSDLSEEGSGGGDDDEGDDSGGDDSSGGDDGNDGGGDGRSSDGGRGGDGGKASGKAPLA</sequence>
<keyword evidence="3" id="KW-1185">Reference proteome</keyword>
<evidence type="ECO:0000256" key="1">
    <source>
        <dbReference type="SAM" id="MobiDB-lite"/>
    </source>
</evidence>
<dbReference type="Proteomes" id="UP000007305">
    <property type="component" value="Chromosome 10"/>
</dbReference>
<feature type="compositionally biased region" description="Gly residues" evidence="1">
    <location>
        <begin position="116"/>
        <end position="135"/>
    </location>
</feature>
<proteinExistence type="predicted"/>
<name>A0A804UMC6_MAIZE</name>
<feature type="region of interest" description="Disordered" evidence="1">
    <location>
        <begin position="1"/>
        <end position="28"/>
    </location>
</feature>
<reference evidence="2" key="2">
    <citation type="submission" date="2019-07" db="EMBL/GenBank/DDBJ databases">
        <authorList>
            <person name="Seetharam A."/>
            <person name="Woodhouse M."/>
            <person name="Cannon E."/>
        </authorList>
    </citation>
    <scope>NUCLEOTIDE SEQUENCE [LARGE SCALE GENOMIC DNA]</scope>
    <source>
        <strain evidence="2">cv. B73</strain>
    </source>
</reference>
<evidence type="ECO:0000313" key="2">
    <source>
        <dbReference type="EnsemblPlants" id="Zm00001eb420930_P001"/>
    </source>
</evidence>
<evidence type="ECO:0008006" key="4">
    <source>
        <dbReference type="Google" id="ProtNLM"/>
    </source>
</evidence>
<dbReference type="AlphaFoldDB" id="A0A804UMC6"/>
<feature type="compositionally biased region" description="Acidic residues" evidence="1">
    <location>
        <begin position="72"/>
        <end position="115"/>
    </location>
</feature>
<feature type="region of interest" description="Disordered" evidence="1">
    <location>
        <begin position="68"/>
        <end position="142"/>
    </location>
</feature>
<reference evidence="3" key="1">
    <citation type="journal article" date="2009" name="Science">
        <title>The B73 maize genome: complexity, diversity, and dynamics.</title>
        <authorList>
            <person name="Schnable P.S."/>
            <person name="Ware D."/>
            <person name="Fulton R.S."/>
            <person name="Stein J.C."/>
            <person name="Wei F."/>
            <person name="Pasternak S."/>
            <person name="Liang C."/>
            <person name="Zhang J."/>
            <person name="Fulton L."/>
            <person name="Graves T.A."/>
            <person name="Minx P."/>
            <person name="Reily A.D."/>
            <person name="Courtney L."/>
            <person name="Kruchowski S.S."/>
            <person name="Tomlinson C."/>
            <person name="Strong C."/>
            <person name="Delehaunty K."/>
            <person name="Fronick C."/>
            <person name="Courtney B."/>
            <person name="Rock S.M."/>
            <person name="Belter E."/>
            <person name="Du F."/>
            <person name="Kim K."/>
            <person name="Abbott R.M."/>
            <person name="Cotton M."/>
            <person name="Levy A."/>
            <person name="Marchetto P."/>
            <person name="Ochoa K."/>
            <person name="Jackson S.M."/>
            <person name="Gillam B."/>
            <person name="Chen W."/>
            <person name="Yan L."/>
            <person name="Higginbotham J."/>
            <person name="Cardenas M."/>
            <person name="Waligorski J."/>
            <person name="Applebaum E."/>
            <person name="Phelps L."/>
            <person name="Falcone J."/>
            <person name="Kanchi K."/>
            <person name="Thane T."/>
            <person name="Scimone A."/>
            <person name="Thane N."/>
            <person name="Henke J."/>
            <person name="Wang T."/>
            <person name="Ruppert J."/>
            <person name="Shah N."/>
            <person name="Rotter K."/>
            <person name="Hodges J."/>
            <person name="Ingenthron E."/>
            <person name="Cordes M."/>
            <person name="Kohlberg S."/>
            <person name="Sgro J."/>
            <person name="Delgado B."/>
            <person name="Mead K."/>
            <person name="Chinwalla A."/>
            <person name="Leonard S."/>
            <person name="Crouse K."/>
            <person name="Collura K."/>
            <person name="Kudrna D."/>
            <person name="Currie J."/>
            <person name="He R."/>
            <person name="Angelova A."/>
            <person name="Rajasekar S."/>
            <person name="Mueller T."/>
            <person name="Lomeli R."/>
            <person name="Scara G."/>
            <person name="Ko A."/>
            <person name="Delaney K."/>
            <person name="Wissotski M."/>
            <person name="Lopez G."/>
            <person name="Campos D."/>
            <person name="Braidotti M."/>
            <person name="Ashley E."/>
            <person name="Golser W."/>
            <person name="Kim H."/>
            <person name="Lee S."/>
            <person name="Lin J."/>
            <person name="Dujmic Z."/>
            <person name="Kim W."/>
            <person name="Talag J."/>
            <person name="Zuccolo A."/>
            <person name="Fan C."/>
            <person name="Sebastian A."/>
            <person name="Kramer M."/>
            <person name="Spiegel L."/>
            <person name="Nascimento L."/>
            <person name="Zutavern T."/>
            <person name="Miller B."/>
            <person name="Ambroise C."/>
            <person name="Muller S."/>
            <person name="Spooner W."/>
            <person name="Narechania A."/>
            <person name="Ren L."/>
            <person name="Wei S."/>
            <person name="Kumari S."/>
            <person name="Faga B."/>
            <person name="Levy M.J."/>
            <person name="McMahan L."/>
            <person name="Van Buren P."/>
            <person name="Vaughn M.W."/>
            <person name="Ying K."/>
            <person name="Yeh C.-T."/>
            <person name="Emrich S.J."/>
            <person name="Jia Y."/>
            <person name="Kalyanaraman A."/>
            <person name="Hsia A.-P."/>
            <person name="Barbazuk W.B."/>
            <person name="Baucom R.S."/>
            <person name="Brutnell T.P."/>
            <person name="Carpita N.C."/>
            <person name="Chaparro C."/>
            <person name="Chia J.-M."/>
            <person name="Deragon J.-M."/>
            <person name="Estill J.C."/>
            <person name="Fu Y."/>
            <person name="Jeddeloh J.A."/>
            <person name="Han Y."/>
            <person name="Lee H."/>
            <person name="Li P."/>
            <person name="Lisch D.R."/>
            <person name="Liu S."/>
            <person name="Liu Z."/>
            <person name="Nagel D.H."/>
            <person name="McCann M.C."/>
            <person name="SanMiguel P."/>
            <person name="Myers A.M."/>
            <person name="Nettleton D."/>
            <person name="Nguyen J."/>
            <person name="Penning B.W."/>
            <person name="Ponnala L."/>
            <person name="Schneider K.L."/>
            <person name="Schwartz D.C."/>
            <person name="Sharma A."/>
            <person name="Soderlund C."/>
            <person name="Springer N.M."/>
            <person name="Sun Q."/>
            <person name="Wang H."/>
            <person name="Waterman M."/>
            <person name="Westerman R."/>
            <person name="Wolfgruber T.K."/>
            <person name="Yang L."/>
            <person name="Yu Y."/>
            <person name="Zhang L."/>
            <person name="Zhou S."/>
            <person name="Zhu Q."/>
            <person name="Bennetzen J.L."/>
            <person name="Dawe R.K."/>
            <person name="Jiang J."/>
            <person name="Jiang N."/>
            <person name="Presting G.G."/>
            <person name="Wessler S.R."/>
            <person name="Aluru S."/>
            <person name="Martienssen R.A."/>
            <person name="Clifton S.W."/>
            <person name="McCombie W.R."/>
            <person name="Wing R.A."/>
            <person name="Wilson R.K."/>
        </authorList>
    </citation>
    <scope>NUCLEOTIDE SEQUENCE [LARGE SCALE GENOMIC DNA]</scope>
    <source>
        <strain evidence="3">cv. B73</strain>
    </source>
</reference>
<dbReference type="EnsemblPlants" id="Zm00001eb420930_T001">
    <property type="protein sequence ID" value="Zm00001eb420930_P001"/>
    <property type="gene ID" value="Zm00001eb420930"/>
</dbReference>
<organism evidence="2 3">
    <name type="scientific">Zea mays</name>
    <name type="common">Maize</name>
    <dbReference type="NCBI Taxonomy" id="4577"/>
    <lineage>
        <taxon>Eukaryota</taxon>
        <taxon>Viridiplantae</taxon>
        <taxon>Streptophyta</taxon>
        <taxon>Embryophyta</taxon>
        <taxon>Tracheophyta</taxon>
        <taxon>Spermatophyta</taxon>
        <taxon>Magnoliopsida</taxon>
        <taxon>Liliopsida</taxon>
        <taxon>Poales</taxon>
        <taxon>Poaceae</taxon>
        <taxon>PACMAD clade</taxon>
        <taxon>Panicoideae</taxon>
        <taxon>Andropogonodae</taxon>
        <taxon>Andropogoneae</taxon>
        <taxon>Tripsacinae</taxon>
        <taxon>Zea</taxon>
    </lineage>
</organism>